<organism evidence="3 4">
    <name type="scientific">Tremella mesenterica</name>
    <name type="common">Jelly fungus</name>
    <dbReference type="NCBI Taxonomy" id="5217"/>
    <lineage>
        <taxon>Eukaryota</taxon>
        <taxon>Fungi</taxon>
        <taxon>Dikarya</taxon>
        <taxon>Basidiomycota</taxon>
        <taxon>Agaricomycotina</taxon>
        <taxon>Tremellomycetes</taxon>
        <taxon>Tremellales</taxon>
        <taxon>Tremellaceae</taxon>
        <taxon>Tremella</taxon>
    </lineage>
</organism>
<evidence type="ECO:0000259" key="2">
    <source>
        <dbReference type="Pfam" id="PF03962"/>
    </source>
</evidence>
<dbReference type="FunCoup" id="A0A4Q1BP59">
    <property type="interactions" value="76"/>
</dbReference>
<sequence>MSKRGLSAEEKKVKMLEIFHESADFFTMKELERLGPKLKGVNYWSFPSAAGALKQAALTKAQKEVEMVETKIQESHASIDDAEKGREDTADKGGAVDIDEQAERRKLLSIREDLTTQSAALKKELEAFGAADPAKYERKKAAVQICKDAAVRWTGEEWDDLRV</sequence>
<protein>
    <recommendedName>
        <fullName evidence="2">Mnd1 HTH domain-containing protein</fullName>
    </recommendedName>
</protein>
<gene>
    <name evidence="3" type="ORF">M231_03022</name>
</gene>
<feature type="region of interest" description="Disordered" evidence="1">
    <location>
        <begin position="73"/>
        <end position="98"/>
    </location>
</feature>
<evidence type="ECO:0000313" key="3">
    <source>
        <dbReference type="EMBL" id="RXK39668.1"/>
    </source>
</evidence>
<dbReference type="OrthoDB" id="273345at2759"/>
<keyword evidence="4" id="KW-1185">Reference proteome</keyword>
<proteinExistence type="predicted"/>
<evidence type="ECO:0000256" key="1">
    <source>
        <dbReference type="SAM" id="MobiDB-lite"/>
    </source>
</evidence>
<accession>A0A4Q1BP59</accession>
<feature type="domain" description="Mnd1 HTH" evidence="2">
    <location>
        <begin position="15"/>
        <end position="43"/>
    </location>
</feature>
<dbReference type="AlphaFoldDB" id="A0A4Q1BP59"/>
<name>A0A4Q1BP59_TREME</name>
<dbReference type="Pfam" id="PF03962">
    <property type="entry name" value="Mnd1"/>
    <property type="match status" value="1"/>
</dbReference>
<dbReference type="VEuPathDB" id="FungiDB:TREMEDRAFT_65349"/>
<reference evidence="3 4" key="1">
    <citation type="submission" date="2016-06" db="EMBL/GenBank/DDBJ databases">
        <title>Evolution of pathogenesis and genome organization in the Tremellales.</title>
        <authorList>
            <person name="Cuomo C."/>
            <person name="Litvintseva A."/>
            <person name="Heitman J."/>
            <person name="Chen Y."/>
            <person name="Sun S."/>
            <person name="Springer D."/>
            <person name="Dromer F."/>
            <person name="Young S."/>
            <person name="Zeng Q."/>
            <person name="Chapman S."/>
            <person name="Gujja S."/>
            <person name="Saif S."/>
            <person name="Birren B."/>
        </authorList>
    </citation>
    <scope>NUCLEOTIDE SEQUENCE [LARGE SCALE GENOMIC DNA]</scope>
    <source>
        <strain evidence="3 4">ATCC 28783</strain>
    </source>
</reference>
<feature type="compositionally biased region" description="Basic and acidic residues" evidence="1">
    <location>
        <begin position="73"/>
        <end position="91"/>
    </location>
</feature>
<evidence type="ECO:0000313" key="4">
    <source>
        <dbReference type="Proteomes" id="UP000289152"/>
    </source>
</evidence>
<dbReference type="InterPro" id="IPR040453">
    <property type="entry name" value="Mnd1_HTH"/>
</dbReference>
<dbReference type="InParanoid" id="A0A4Q1BP59"/>
<dbReference type="Proteomes" id="UP000289152">
    <property type="component" value="Unassembled WGS sequence"/>
</dbReference>
<dbReference type="STRING" id="5217.A0A4Q1BP59"/>
<dbReference type="EMBL" id="SDIL01000028">
    <property type="protein sequence ID" value="RXK39668.1"/>
    <property type="molecule type" value="Genomic_DNA"/>
</dbReference>
<comment type="caution">
    <text evidence="3">The sequence shown here is derived from an EMBL/GenBank/DDBJ whole genome shotgun (WGS) entry which is preliminary data.</text>
</comment>